<proteinExistence type="predicted"/>
<sequence length="75" mass="8000">MTTPARIAAFLSTSALCLGLASGPAHAERRDAEGQREAHTLTRDREPAARESSDTIEATRPAAQAAQAGQRSRKR</sequence>
<dbReference type="AlphaFoldDB" id="A9IU44"/>
<reference evidence="3 4" key="1">
    <citation type="journal article" date="2008" name="BMC Genomics">
        <title>The missing link: Bordetella petrii is endowed with both the metabolic versatility of environmental bacteria and virulence traits of pathogenic Bordetellae.</title>
        <authorList>
            <person name="Gross R."/>
            <person name="Guzman C.A."/>
            <person name="Sebaihia M."/>
            <person name="Martins Dos Santos V.A."/>
            <person name="Pieper D.H."/>
            <person name="Koebnik R."/>
            <person name="Lechner M."/>
            <person name="Bartels D."/>
            <person name="Buhrmester J."/>
            <person name="Choudhuri J.V."/>
            <person name="Ebensen T."/>
            <person name="Gaigalat L."/>
            <person name="Herrmann S."/>
            <person name="Khachane A.N."/>
            <person name="Larisch C."/>
            <person name="Link S."/>
            <person name="Linke B."/>
            <person name="Meyer F."/>
            <person name="Mormann S."/>
            <person name="Nakunst D."/>
            <person name="Rueckert C."/>
            <person name="Schneiker-Bekel S."/>
            <person name="Schulze K."/>
            <person name="Vorhoelter F.J."/>
            <person name="Yevsa T."/>
            <person name="Engle J.T."/>
            <person name="Goldman W.E."/>
            <person name="Puehler A."/>
            <person name="Goebel U.B."/>
            <person name="Goesmann A."/>
            <person name="Bloecker H."/>
            <person name="Kaiser O."/>
            <person name="Martinez-Arias R."/>
        </authorList>
    </citation>
    <scope>NUCLEOTIDE SEQUENCE [LARGE SCALE GENOMIC DNA]</scope>
    <source>
        <strain evidence="4">ATCC BAA-461 / DSM 12804 / CCUG 43448 / CIP 107267 / Se-1111R</strain>
    </source>
</reference>
<feature type="compositionally biased region" description="Basic and acidic residues" evidence="1">
    <location>
        <begin position="26"/>
        <end position="53"/>
    </location>
</feature>
<evidence type="ECO:0000313" key="3">
    <source>
        <dbReference type="EMBL" id="CAP43497.1"/>
    </source>
</evidence>
<feature type="signal peptide" evidence="2">
    <location>
        <begin position="1"/>
        <end position="27"/>
    </location>
</feature>
<protein>
    <recommendedName>
        <fullName evidence="5">Secreted protein</fullName>
    </recommendedName>
</protein>
<name>A9IU44_BORPD</name>
<feature type="chain" id="PRO_5002739758" description="Secreted protein" evidence="2">
    <location>
        <begin position="28"/>
        <end position="75"/>
    </location>
</feature>
<dbReference type="EMBL" id="AM902716">
    <property type="protein sequence ID" value="CAP43497.1"/>
    <property type="molecule type" value="Genomic_DNA"/>
</dbReference>
<evidence type="ECO:0000256" key="2">
    <source>
        <dbReference type="SAM" id="SignalP"/>
    </source>
</evidence>
<evidence type="ECO:0000313" key="4">
    <source>
        <dbReference type="Proteomes" id="UP000001225"/>
    </source>
</evidence>
<keyword evidence="2" id="KW-0732">Signal</keyword>
<dbReference type="Proteomes" id="UP000001225">
    <property type="component" value="Chromosome"/>
</dbReference>
<evidence type="ECO:0008006" key="5">
    <source>
        <dbReference type="Google" id="ProtNLM"/>
    </source>
</evidence>
<evidence type="ECO:0000256" key="1">
    <source>
        <dbReference type="SAM" id="MobiDB-lite"/>
    </source>
</evidence>
<organism evidence="3 4">
    <name type="scientific">Bordetella petrii (strain ATCC BAA-461 / DSM 12804 / CCUG 43448 / CIP 107267 / Se-1111R)</name>
    <dbReference type="NCBI Taxonomy" id="340100"/>
    <lineage>
        <taxon>Bacteria</taxon>
        <taxon>Pseudomonadati</taxon>
        <taxon>Pseudomonadota</taxon>
        <taxon>Betaproteobacteria</taxon>
        <taxon>Burkholderiales</taxon>
        <taxon>Alcaligenaceae</taxon>
        <taxon>Bordetella</taxon>
    </lineage>
</organism>
<accession>A9IU44</accession>
<feature type="region of interest" description="Disordered" evidence="1">
    <location>
        <begin position="23"/>
        <end position="75"/>
    </location>
</feature>
<keyword evidence="4" id="KW-1185">Reference proteome</keyword>
<gene>
    <name evidence="3" type="ordered locus">Bpet3155</name>
</gene>
<dbReference type="KEGG" id="bpt:Bpet3155"/>